<evidence type="ECO:0000256" key="5">
    <source>
        <dbReference type="SAM" id="Phobius"/>
    </source>
</evidence>
<evidence type="ECO:0000259" key="6">
    <source>
        <dbReference type="Pfam" id="PF12051"/>
    </source>
</evidence>
<feature type="transmembrane region" description="Helical" evidence="5">
    <location>
        <begin position="7"/>
        <end position="28"/>
    </location>
</feature>
<proteinExistence type="predicted"/>
<dbReference type="EMBL" id="NEWK01000002">
    <property type="protein sequence ID" value="OXB86537.1"/>
    <property type="molecule type" value="Genomic_DNA"/>
</dbReference>
<dbReference type="InterPro" id="IPR051328">
    <property type="entry name" value="T7SS_ABC-Transporter"/>
</dbReference>
<evidence type="ECO:0000256" key="3">
    <source>
        <dbReference type="ARBA" id="ARBA00022989"/>
    </source>
</evidence>
<sequence>MSILRNKWVVLSPIIVAVVVFIFSLVLIPTVHPTPQQLPVAFVNEDEGVQWSNQPPINMGKTIEQAIQNMMKSNSAGKDQPPIEWIQVDSEKKAKKGMDRQDYYGALMIPKDFSKKVASLQTPNPSSPKVKIVVNQGMNAAASAIVQQILNQAADHINANVRQQLLQAMAKKGGMMTAEQAALLASPVGKEIAIVHPVGTHSANGNAPVSFVQPIWMASLAAAVLLYLAIDQRAFTHWREKLAAQVTKTVVGLLLALIAGFGLIGMADAIGFHIPSFLDMALFVSLVFFSFFAIESAVFSWVGLKGIPIFILLLFFGAPLLSMAPESMTSFYRDWVYSWLPQRFMVEGLRELFFFDPALQWNEPVSVLCWLALAGVVLVIVSAFKKGFVQESDESGKLTRS</sequence>
<feature type="transmembrane region" description="Helical" evidence="5">
    <location>
        <begin position="306"/>
        <end position="324"/>
    </location>
</feature>
<evidence type="ECO:0000256" key="4">
    <source>
        <dbReference type="ARBA" id="ARBA00023136"/>
    </source>
</evidence>
<organism evidence="7 8">
    <name type="scientific">Geobacillus thermocatenulatus</name>
    <dbReference type="NCBI Taxonomy" id="33938"/>
    <lineage>
        <taxon>Bacteria</taxon>
        <taxon>Bacillati</taxon>
        <taxon>Bacillota</taxon>
        <taxon>Bacilli</taxon>
        <taxon>Bacillales</taxon>
        <taxon>Anoxybacillaceae</taxon>
        <taxon>Geobacillus</taxon>
        <taxon>Geobacillus thermoleovorans group</taxon>
    </lineage>
</organism>
<reference evidence="7 8" key="1">
    <citation type="submission" date="2017-05" db="EMBL/GenBank/DDBJ databases">
        <title>The genome sequence of Geobacillus thermocatenulatus DSM 730.</title>
        <authorList>
            <person name="Ramaloko W.T."/>
            <person name="Koen N."/>
            <person name="Polliack S."/>
            <person name="Aliyu H."/>
            <person name="Lebre P."/>
            <person name="Mohr T."/>
            <person name="Oswald F."/>
            <person name="Zwick M."/>
            <person name="Neumann A."/>
            <person name="Syldatk C."/>
            <person name="Cowan D."/>
            <person name="De Maayer P."/>
        </authorList>
    </citation>
    <scope>NUCLEOTIDE SEQUENCE [LARGE SCALE GENOMIC DNA]</scope>
    <source>
        <strain evidence="7 8">BGSC 93A1</strain>
    </source>
</reference>
<keyword evidence="2 5" id="KW-0812">Transmembrane</keyword>
<comment type="caution">
    <text evidence="7">The sequence shown here is derived from an EMBL/GenBank/DDBJ whole genome shotgun (WGS) entry which is preliminary data.</text>
</comment>
<dbReference type="Pfam" id="PF12051">
    <property type="entry name" value="DUF3533"/>
    <property type="match status" value="1"/>
</dbReference>
<keyword evidence="8" id="KW-1185">Reference proteome</keyword>
<feature type="transmembrane region" description="Helical" evidence="5">
    <location>
        <begin position="211"/>
        <end position="230"/>
    </location>
</feature>
<protein>
    <submittedName>
        <fullName evidence="7">Phage infection protein</fullName>
    </submittedName>
</protein>
<dbReference type="AlphaFoldDB" id="A0AA91QKV5"/>
<name>A0AA91QKV5_9BACL</name>
<feature type="transmembrane region" description="Helical" evidence="5">
    <location>
        <begin position="280"/>
        <end position="299"/>
    </location>
</feature>
<feature type="transmembrane region" description="Helical" evidence="5">
    <location>
        <begin position="365"/>
        <end position="384"/>
    </location>
</feature>
<dbReference type="Proteomes" id="UP000198378">
    <property type="component" value="Unassembled WGS sequence"/>
</dbReference>
<dbReference type="Gene3D" id="3.40.1710.10">
    <property type="entry name" value="abc type-2 transporter like domain"/>
    <property type="match status" value="1"/>
</dbReference>
<evidence type="ECO:0000313" key="8">
    <source>
        <dbReference type="Proteomes" id="UP000198378"/>
    </source>
</evidence>
<keyword evidence="4 5" id="KW-0472">Membrane</keyword>
<dbReference type="InterPro" id="IPR022703">
    <property type="entry name" value="DUF3533"/>
</dbReference>
<dbReference type="PANTHER" id="PTHR43077">
    <property type="entry name" value="TRANSPORT PERMEASE YVFS-RELATED"/>
    <property type="match status" value="1"/>
</dbReference>
<comment type="subcellular location">
    <subcellularLocation>
        <location evidence="1">Membrane</location>
        <topology evidence="1">Multi-pass membrane protein</topology>
    </subcellularLocation>
</comment>
<accession>A0AA91QKV5</accession>
<gene>
    <name evidence="7" type="ORF">B9L19_13490</name>
</gene>
<dbReference type="GO" id="GO:0016020">
    <property type="term" value="C:membrane"/>
    <property type="evidence" value="ECO:0007669"/>
    <property type="project" value="UniProtKB-SubCell"/>
</dbReference>
<feature type="transmembrane region" description="Helical" evidence="5">
    <location>
        <begin position="250"/>
        <end position="274"/>
    </location>
</feature>
<evidence type="ECO:0000313" key="7">
    <source>
        <dbReference type="EMBL" id="OXB86537.1"/>
    </source>
</evidence>
<evidence type="ECO:0000256" key="1">
    <source>
        <dbReference type="ARBA" id="ARBA00004141"/>
    </source>
</evidence>
<feature type="domain" description="DUF3533" evidence="6">
    <location>
        <begin position="31"/>
        <end position="358"/>
    </location>
</feature>
<dbReference type="PANTHER" id="PTHR43077:SF5">
    <property type="entry name" value="PHAGE INFECTION PROTEIN"/>
    <property type="match status" value="1"/>
</dbReference>
<keyword evidence="3 5" id="KW-1133">Transmembrane helix</keyword>
<evidence type="ECO:0000256" key="2">
    <source>
        <dbReference type="ARBA" id="ARBA00022692"/>
    </source>
</evidence>